<evidence type="ECO:0000313" key="1">
    <source>
        <dbReference type="EMBL" id="CDQ22556.1"/>
    </source>
</evidence>
<dbReference type="Proteomes" id="UP000028868">
    <property type="component" value="Unassembled WGS sequence"/>
</dbReference>
<reference evidence="2" key="1">
    <citation type="submission" date="2014-03" db="EMBL/GenBank/DDBJ databases">
        <authorList>
            <person name="Urmite Genomes U."/>
        </authorList>
    </citation>
    <scope>NUCLEOTIDE SEQUENCE [LARGE SCALE GENOMIC DNA]</scope>
    <source>
        <strain evidence="2">HD-03</strain>
    </source>
</reference>
<sequence>MIYIESQNGEKLALNQLEPFYAPYAEFEVKEGESLDYFKRTEGEDINLHINGLHVTGKCEIEGNKVSFLRKYNDFNE</sequence>
<gene>
    <name evidence="1" type="ORF">BN983_00769</name>
</gene>
<organism evidence="1 2">
    <name type="scientific">Halobacillus karajensis</name>
    <dbReference type="NCBI Taxonomy" id="195088"/>
    <lineage>
        <taxon>Bacteria</taxon>
        <taxon>Bacillati</taxon>
        <taxon>Bacillota</taxon>
        <taxon>Bacilli</taxon>
        <taxon>Bacillales</taxon>
        <taxon>Bacillaceae</taxon>
        <taxon>Halobacillus</taxon>
    </lineage>
</organism>
<dbReference type="EMBL" id="CCDI010000001">
    <property type="protein sequence ID" value="CDQ22556.1"/>
    <property type="molecule type" value="Genomic_DNA"/>
</dbReference>
<proteinExistence type="predicted"/>
<dbReference type="AlphaFoldDB" id="A0A059NXP9"/>
<evidence type="ECO:0000313" key="2">
    <source>
        <dbReference type="Proteomes" id="UP000028868"/>
    </source>
</evidence>
<protein>
    <submittedName>
        <fullName evidence="1">Uncharacterized protein</fullName>
    </submittedName>
</protein>
<dbReference type="RefSeq" id="WP_035505924.1">
    <property type="nucleotide sequence ID" value="NZ_CCDI010000001.1"/>
</dbReference>
<name>A0A059NXP9_9BACI</name>
<keyword evidence="2" id="KW-1185">Reference proteome</keyword>
<reference evidence="1 2" key="2">
    <citation type="submission" date="2014-05" db="EMBL/GenBank/DDBJ databases">
        <title>Draft genome sequence of Halobacillus karajensis HK-03.</title>
        <authorList>
            <person name="Khelaifia S."/>
            <person name="Croce O."/>
            <person name="Lagier J.C."/>
            <person name="Raoult D."/>
        </authorList>
    </citation>
    <scope>NUCLEOTIDE SEQUENCE [LARGE SCALE GENOMIC DNA]</scope>
    <source>
        <strain evidence="1 2">HD-03</strain>
    </source>
</reference>
<accession>A0A059NXP9</accession>
<comment type="caution">
    <text evidence="1">The sequence shown here is derived from an EMBL/GenBank/DDBJ whole genome shotgun (WGS) entry which is preliminary data.</text>
</comment>